<dbReference type="SUPFAM" id="SSF46894">
    <property type="entry name" value="C-terminal effector domain of the bipartite response regulators"/>
    <property type="match status" value="1"/>
</dbReference>
<feature type="domain" description="HTH luxR-type" evidence="4">
    <location>
        <begin position="678"/>
        <end position="743"/>
    </location>
</feature>
<feature type="compositionally biased region" description="Basic residues" evidence="3">
    <location>
        <begin position="328"/>
        <end position="340"/>
    </location>
</feature>
<evidence type="ECO:0000313" key="5">
    <source>
        <dbReference type="EMBL" id="MBB5817619.1"/>
    </source>
</evidence>
<dbReference type="GO" id="GO:0006355">
    <property type="term" value="P:regulation of DNA-templated transcription"/>
    <property type="evidence" value="ECO:0007669"/>
    <property type="project" value="InterPro"/>
</dbReference>
<evidence type="ECO:0000313" key="6">
    <source>
        <dbReference type="Proteomes" id="UP000540685"/>
    </source>
</evidence>
<dbReference type="AlphaFoldDB" id="A0A7W9MER5"/>
<dbReference type="Gene3D" id="1.10.10.10">
    <property type="entry name" value="Winged helix-like DNA-binding domain superfamily/Winged helix DNA-binding domain"/>
    <property type="match status" value="1"/>
</dbReference>
<dbReference type="PRINTS" id="PR00038">
    <property type="entry name" value="HTHLUXR"/>
</dbReference>
<evidence type="ECO:0000256" key="2">
    <source>
        <dbReference type="ARBA" id="ARBA00022840"/>
    </source>
</evidence>
<dbReference type="SMART" id="SM00421">
    <property type="entry name" value="HTH_LUXR"/>
    <property type="match status" value="1"/>
</dbReference>
<dbReference type="InterPro" id="IPR011990">
    <property type="entry name" value="TPR-like_helical_dom_sf"/>
</dbReference>
<gene>
    <name evidence="5" type="ORF">F4562_000681</name>
</gene>
<keyword evidence="1" id="KW-0547">Nucleotide-binding</keyword>
<dbReference type="GO" id="GO:0005524">
    <property type="term" value="F:ATP binding"/>
    <property type="evidence" value="ECO:0007669"/>
    <property type="project" value="UniProtKB-KW"/>
</dbReference>
<keyword evidence="5" id="KW-0238">DNA-binding</keyword>
<dbReference type="InterPro" id="IPR000792">
    <property type="entry name" value="Tscrpt_reg_LuxR_C"/>
</dbReference>
<sequence>MTDATVNVLLVEGGPGIGKTLLLDEAAGAAAARGTAVASGRSGRARPAPSGPPLWALREDPASPVVAESTCAGWPGPMLWPAERVRLSLERRSAAGPLLVTLDDLQWADPATLMVLRTLPSWLADRPVAWLLARRGTSARGDAGLLFDLLEEEGAGRVVLRPLDGDAVAELAADALTGTPEGELAELVAQAGGDPLLLLALLTGLREEGSVVVEAGAARLAGTAVAGVTLPWRVHTAVRRRLDELGTGTRHVLEAAAALGRSFSPAYAAETLGEPPAALLPSLEEALSAGVLDATSDGLIFRHELLWRSIVEQVPVPARTAPRERVARRPPGRAGPRSRRGPAGGGATPESLTNLALLVWDEGRLSRGLDLVREAVRLPPDGLPRQPRAVLATMLTDLRLLDEAETTIASTVEEAAGEPVWAAEIPVLLARLDLASGRLGSAIERAETGLTAAEILGAPALASAAVSVLGTASLRAGDLPGALRYLEHDPVRSAWSAPPYMRLCSELTAGRIDEARGGAACGMISLSVVYDALPRHTGALTGEPTAAAWLVRVAMAVDDRRRADAVVDAAEGIAWRNPGLPGPAVAAVHARALREHDPEALFRVIGEHTDPWAKGSAAEDLGVLLGADPGCREQVIENLDTALTCYGAAGAARDTARVRGRLRRLGERRRHWVRTEHPVSGWASLTGTEQAVCRLVAQGLTNRQAAGQMFISEHTVAFHLRQVFRKLGIRSRVELAGLAVRAGAGQDARHR</sequence>
<dbReference type="InterPro" id="IPR016032">
    <property type="entry name" value="Sig_transdc_resp-reg_C-effctor"/>
</dbReference>
<organism evidence="5 6">
    <name type="scientific">Streptosporangium becharense</name>
    <dbReference type="NCBI Taxonomy" id="1816182"/>
    <lineage>
        <taxon>Bacteria</taxon>
        <taxon>Bacillati</taxon>
        <taxon>Actinomycetota</taxon>
        <taxon>Actinomycetes</taxon>
        <taxon>Streptosporangiales</taxon>
        <taxon>Streptosporangiaceae</taxon>
        <taxon>Streptosporangium</taxon>
    </lineage>
</organism>
<dbReference type="GO" id="GO:0003677">
    <property type="term" value="F:DNA binding"/>
    <property type="evidence" value="ECO:0007669"/>
    <property type="project" value="UniProtKB-KW"/>
</dbReference>
<dbReference type="EMBL" id="JACHMP010000001">
    <property type="protein sequence ID" value="MBB5817619.1"/>
    <property type="molecule type" value="Genomic_DNA"/>
</dbReference>
<keyword evidence="2" id="KW-0067">ATP-binding</keyword>
<dbReference type="Gene3D" id="1.25.40.10">
    <property type="entry name" value="Tetratricopeptide repeat domain"/>
    <property type="match status" value="1"/>
</dbReference>
<dbReference type="InterPro" id="IPR041664">
    <property type="entry name" value="AAA_16"/>
</dbReference>
<dbReference type="GO" id="GO:0004016">
    <property type="term" value="F:adenylate cyclase activity"/>
    <property type="evidence" value="ECO:0007669"/>
    <property type="project" value="TreeGrafter"/>
</dbReference>
<evidence type="ECO:0000259" key="4">
    <source>
        <dbReference type="PROSITE" id="PS50043"/>
    </source>
</evidence>
<protein>
    <submittedName>
        <fullName evidence="5">DNA-binding CsgD family transcriptional regulator</fullName>
    </submittedName>
</protein>
<dbReference type="InterPro" id="IPR036388">
    <property type="entry name" value="WH-like_DNA-bd_sf"/>
</dbReference>
<evidence type="ECO:0000256" key="1">
    <source>
        <dbReference type="ARBA" id="ARBA00022741"/>
    </source>
</evidence>
<dbReference type="GO" id="GO:0005737">
    <property type="term" value="C:cytoplasm"/>
    <property type="evidence" value="ECO:0007669"/>
    <property type="project" value="TreeGrafter"/>
</dbReference>
<dbReference type="CDD" id="cd06170">
    <property type="entry name" value="LuxR_C_like"/>
    <property type="match status" value="1"/>
</dbReference>
<dbReference type="PANTHER" id="PTHR16305:SF35">
    <property type="entry name" value="TRANSCRIPTIONAL ACTIVATOR DOMAIN"/>
    <property type="match status" value="1"/>
</dbReference>
<dbReference type="Pfam" id="PF13191">
    <property type="entry name" value="AAA_16"/>
    <property type="match status" value="1"/>
</dbReference>
<dbReference type="InterPro" id="IPR027417">
    <property type="entry name" value="P-loop_NTPase"/>
</dbReference>
<name>A0A7W9MER5_9ACTN</name>
<keyword evidence="6" id="KW-1185">Reference proteome</keyword>
<proteinExistence type="predicted"/>
<dbReference type="Proteomes" id="UP000540685">
    <property type="component" value="Unassembled WGS sequence"/>
</dbReference>
<reference evidence="5 6" key="1">
    <citation type="submission" date="2020-08" db="EMBL/GenBank/DDBJ databases">
        <title>Sequencing the genomes of 1000 actinobacteria strains.</title>
        <authorList>
            <person name="Klenk H.-P."/>
        </authorList>
    </citation>
    <scope>NUCLEOTIDE SEQUENCE [LARGE SCALE GENOMIC DNA]</scope>
    <source>
        <strain evidence="5 6">DSM 46887</strain>
    </source>
</reference>
<dbReference type="SUPFAM" id="SSF48452">
    <property type="entry name" value="TPR-like"/>
    <property type="match status" value="1"/>
</dbReference>
<dbReference type="Pfam" id="PF00196">
    <property type="entry name" value="GerE"/>
    <property type="match status" value="1"/>
</dbReference>
<feature type="region of interest" description="Disordered" evidence="3">
    <location>
        <begin position="320"/>
        <end position="350"/>
    </location>
</feature>
<dbReference type="PANTHER" id="PTHR16305">
    <property type="entry name" value="TESTICULAR SOLUBLE ADENYLYL CYCLASE"/>
    <property type="match status" value="1"/>
</dbReference>
<dbReference type="SUPFAM" id="SSF52540">
    <property type="entry name" value="P-loop containing nucleoside triphosphate hydrolases"/>
    <property type="match status" value="1"/>
</dbReference>
<dbReference type="PROSITE" id="PS50043">
    <property type="entry name" value="HTH_LUXR_2"/>
    <property type="match status" value="1"/>
</dbReference>
<accession>A0A7W9MER5</accession>
<comment type="caution">
    <text evidence="5">The sequence shown here is derived from an EMBL/GenBank/DDBJ whole genome shotgun (WGS) entry which is preliminary data.</text>
</comment>
<evidence type="ECO:0000256" key="3">
    <source>
        <dbReference type="SAM" id="MobiDB-lite"/>
    </source>
</evidence>